<dbReference type="PROSITE" id="PS50943">
    <property type="entry name" value="HTH_CROC1"/>
    <property type="match status" value="1"/>
</dbReference>
<dbReference type="InterPro" id="IPR010982">
    <property type="entry name" value="Lambda_DNA-bd_dom_sf"/>
</dbReference>
<dbReference type="Gene3D" id="1.10.260.40">
    <property type="entry name" value="lambda repressor-like DNA-binding domains"/>
    <property type="match status" value="1"/>
</dbReference>
<feature type="domain" description="HTH cro/C1-type" evidence="1">
    <location>
        <begin position="9"/>
        <end position="63"/>
    </location>
</feature>
<evidence type="ECO:0000313" key="3">
    <source>
        <dbReference type="Proteomes" id="UP001430919"/>
    </source>
</evidence>
<organism evidence="2 3">
    <name type="scientific">Flavobacterium pisciphilum</name>
    <dbReference type="NCBI Taxonomy" id="2893755"/>
    <lineage>
        <taxon>Bacteria</taxon>
        <taxon>Pseudomonadati</taxon>
        <taxon>Bacteroidota</taxon>
        <taxon>Flavobacteriia</taxon>
        <taxon>Flavobacteriales</taxon>
        <taxon>Flavobacteriaceae</taxon>
        <taxon>Flavobacterium</taxon>
    </lineage>
</organism>
<keyword evidence="3" id="KW-1185">Reference proteome</keyword>
<dbReference type="SUPFAM" id="SSF47413">
    <property type="entry name" value="lambda repressor-like DNA-binding domains"/>
    <property type="match status" value="1"/>
</dbReference>
<name>A0ABS8MTS8_9FLAO</name>
<comment type="caution">
    <text evidence="2">The sequence shown here is derived from an EMBL/GenBank/DDBJ whole genome shotgun (WGS) entry which is preliminary data.</text>
</comment>
<accession>A0ABS8MTS8</accession>
<protein>
    <submittedName>
        <fullName evidence="2">Helix-turn-helix transcriptional regulator</fullName>
    </submittedName>
</protein>
<dbReference type="Pfam" id="PF01381">
    <property type="entry name" value="HTH_3"/>
    <property type="match status" value="1"/>
</dbReference>
<gene>
    <name evidence="2" type="ORF">LNQ49_07940</name>
</gene>
<evidence type="ECO:0000313" key="2">
    <source>
        <dbReference type="EMBL" id="MCC9071507.1"/>
    </source>
</evidence>
<dbReference type="InterPro" id="IPR001387">
    <property type="entry name" value="Cro/C1-type_HTH"/>
</dbReference>
<reference evidence="2" key="1">
    <citation type="submission" date="2021-11" db="EMBL/GenBank/DDBJ databases">
        <title>Description of novel Flavobacterium species.</title>
        <authorList>
            <person name="Saticioglu I.B."/>
            <person name="Ay H."/>
            <person name="Altun S."/>
            <person name="Duman M."/>
        </authorList>
    </citation>
    <scope>NUCLEOTIDE SEQUENCE</scope>
    <source>
        <strain evidence="2">F-65</strain>
    </source>
</reference>
<sequence>MQTEIVVKIKKIRIEKGFSPNEMAEKLNIDLSAYSRLESGTTFTWGKYLEDILIIFNLSPECFFKGIGVKNNIRRKKDSLGDCTSFDFFFAEYKEKVKKIEILFEERLKDKDEIIEQLKKNENM</sequence>
<proteinExistence type="predicted"/>
<dbReference type="SMART" id="SM00530">
    <property type="entry name" value="HTH_XRE"/>
    <property type="match status" value="1"/>
</dbReference>
<dbReference type="RefSeq" id="WP_229988120.1">
    <property type="nucleotide sequence ID" value="NZ_JAJJMO010000001.1"/>
</dbReference>
<dbReference type="EMBL" id="JAJJMO010000001">
    <property type="protein sequence ID" value="MCC9071507.1"/>
    <property type="molecule type" value="Genomic_DNA"/>
</dbReference>
<dbReference type="Proteomes" id="UP001430919">
    <property type="component" value="Unassembled WGS sequence"/>
</dbReference>
<evidence type="ECO:0000259" key="1">
    <source>
        <dbReference type="PROSITE" id="PS50943"/>
    </source>
</evidence>
<dbReference type="CDD" id="cd00093">
    <property type="entry name" value="HTH_XRE"/>
    <property type="match status" value="1"/>
</dbReference>